<dbReference type="AlphaFoldDB" id="A0A9W8YL55"/>
<evidence type="ECO:0000313" key="4">
    <source>
        <dbReference type="Proteomes" id="UP001140453"/>
    </source>
</evidence>
<feature type="signal peptide" evidence="2">
    <location>
        <begin position="1"/>
        <end position="24"/>
    </location>
</feature>
<organism evidence="3 4">
    <name type="scientific">Gnomoniopsis smithogilvyi</name>
    <dbReference type="NCBI Taxonomy" id="1191159"/>
    <lineage>
        <taxon>Eukaryota</taxon>
        <taxon>Fungi</taxon>
        <taxon>Dikarya</taxon>
        <taxon>Ascomycota</taxon>
        <taxon>Pezizomycotina</taxon>
        <taxon>Sordariomycetes</taxon>
        <taxon>Sordariomycetidae</taxon>
        <taxon>Diaporthales</taxon>
        <taxon>Gnomoniaceae</taxon>
        <taxon>Gnomoniopsis</taxon>
    </lineage>
</organism>
<comment type="caution">
    <text evidence="3">The sequence shown here is derived from an EMBL/GenBank/DDBJ whole genome shotgun (WGS) entry which is preliminary data.</text>
</comment>
<keyword evidence="2" id="KW-0732">Signal</keyword>
<keyword evidence="1" id="KW-0812">Transmembrane</keyword>
<evidence type="ECO:0000313" key="3">
    <source>
        <dbReference type="EMBL" id="KAJ4385578.1"/>
    </source>
</evidence>
<keyword evidence="4" id="KW-1185">Reference proteome</keyword>
<gene>
    <name evidence="3" type="ORF">N0V93_010007</name>
</gene>
<evidence type="ECO:0000256" key="1">
    <source>
        <dbReference type="SAM" id="Phobius"/>
    </source>
</evidence>
<evidence type="ECO:0000256" key="2">
    <source>
        <dbReference type="SAM" id="SignalP"/>
    </source>
</evidence>
<proteinExistence type="predicted"/>
<feature type="transmembrane region" description="Helical" evidence="1">
    <location>
        <begin position="139"/>
        <end position="158"/>
    </location>
</feature>
<keyword evidence="1" id="KW-1133">Transmembrane helix</keyword>
<dbReference type="OrthoDB" id="5228495at2759"/>
<feature type="chain" id="PRO_5040976069" evidence="2">
    <location>
        <begin position="25"/>
        <end position="163"/>
    </location>
</feature>
<name>A0A9W8YL55_9PEZI</name>
<dbReference type="Proteomes" id="UP001140453">
    <property type="component" value="Unassembled WGS sequence"/>
</dbReference>
<reference evidence="3" key="1">
    <citation type="submission" date="2022-10" db="EMBL/GenBank/DDBJ databases">
        <title>Tapping the CABI collections for fungal endophytes: first genome assemblies for Collariella, Neodidymelliopsis, Ascochyta clinopodiicola, Didymella pomorum, Didymosphaeria variabile, Neocosmospora piperis and Neocucurbitaria cava.</title>
        <authorList>
            <person name="Hill R."/>
        </authorList>
    </citation>
    <scope>NUCLEOTIDE SEQUENCE</scope>
    <source>
        <strain evidence="3">IMI 355082</strain>
    </source>
</reference>
<protein>
    <submittedName>
        <fullName evidence="3">Uncharacterized protein</fullName>
    </submittedName>
</protein>
<sequence>MRGVSSLVAVVYILAGLLLIQVLATPETTSNAAQSDKRNLIETVRRLRRRDTENHPPGLTVKDVSRSTGLRPNVAVRAADHIIADAAAEKRWEQAHIERDQAWTMHLERDATLTIQVDEEQDGDLTKRSLVMRSAAPKVFGINIYLIIAWLALMYLMYRTGSF</sequence>
<accession>A0A9W8YL55</accession>
<dbReference type="EMBL" id="JAPEVB010000007">
    <property type="protein sequence ID" value="KAJ4385578.1"/>
    <property type="molecule type" value="Genomic_DNA"/>
</dbReference>
<keyword evidence="1" id="KW-0472">Membrane</keyword>